<evidence type="ECO:0008006" key="2">
    <source>
        <dbReference type="Google" id="ProtNLM"/>
    </source>
</evidence>
<dbReference type="Pfam" id="PF13516">
    <property type="entry name" value="LRR_6"/>
    <property type="match status" value="2"/>
</dbReference>
<dbReference type="InterPro" id="IPR052394">
    <property type="entry name" value="LRR-containing"/>
</dbReference>
<dbReference type="AlphaFoldDB" id="A0A0G4F8C1"/>
<protein>
    <recommendedName>
        <fullName evidence="2">NACHT LRR and PYD domain-containing protein</fullName>
    </recommendedName>
</protein>
<dbReference type="PRINTS" id="PR00019">
    <property type="entry name" value="LEURICHRPT"/>
</dbReference>
<dbReference type="PROSITE" id="PS51450">
    <property type="entry name" value="LRR"/>
    <property type="match status" value="1"/>
</dbReference>
<dbReference type="SUPFAM" id="SSF52047">
    <property type="entry name" value="RNI-like"/>
    <property type="match status" value="1"/>
</dbReference>
<dbReference type="InterPro" id="IPR001611">
    <property type="entry name" value="Leu-rich_rpt"/>
</dbReference>
<sequence length="251" mass="26103">MYGQSLVSSSSAGGDGVPELAGTLLTEPPCIIAALSAIFTHKLEDPNLISALTSKKEGFGIGWLLLHFIKEMHVRTSVSCLDLSEFSLDAGKLAFLLSSLPKGPAFLLETLRGGPSVCKSPCVSVLRRFLRGGLGTGAASLKNLNLSKCDLSDSCGAALLHSLPLPSCLECLDLSDNRLRSLSMEALVWAFEEGALSKLLSLDVSNNPLGPGGVAILARGLGGSGQREGLPLRTLRLSQTGAEDEGVGGSE</sequence>
<dbReference type="InterPro" id="IPR032675">
    <property type="entry name" value="LRR_dom_sf"/>
</dbReference>
<accession>A0A0G4F8C1</accession>
<proteinExistence type="predicted"/>
<dbReference type="SMART" id="SM00368">
    <property type="entry name" value="LRR_RI"/>
    <property type="match status" value="3"/>
</dbReference>
<dbReference type="VEuPathDB" id="CryptoDB:Cvel_15691"/>
<evidence type="ECO:0000313" key="1">
    <source>
        <dbReference type="EMBL" id="CEM08795.1"/>
    </source>
</evidence>
<dbReference type="PANTHER" id="PTHR24114:SF2">
    <property type="entry name" value="F-BOX DOMAIN-CONTAINING PROTEIN-RELATED"/>
    <property type="match status" value="1"/>
</dbReference>
<dbReference type="Gene3D" id="3.80.10.10">
    <property type="entry name" value="Ribonuclease Inhibitor"/>
    <property type="match status" value="1"/>
</dbReference>
<dbReference type="PhylomeDB" id="A0A0G4F8C1"/>
<gene>
    <name evidence="1" type="ORF">Cvel_15691</name>
</gene>
<dbReference type="EMBL" id="CDMZ01000189">
    <property type="protein sequence ID" value="CEM08795.1"/>
    <property type="molecule type" value="Genomic_DNA"/>
</dbReference>
<dbReference type="PANTHER" id="PTHR24114">
    <property type="entry name" value="LEUCINE RICH REPEAT FAMILY PROTEIN"/>
    <property type="match status" value="1"/>
</dbReference>
<name>A0A0G4F8C1_9ALVE</name>
<reference evidence="1" key="1">
    <citation type="submission" date="2014-11" db="EMBL/GenBank/DDBJ databases">
        <authorList>
            <person name="Otto D Thomas"/>
            <person name="Naeem Raeece"/>
        </authorList>
    </citation>
    <scope>NUCLEOTIDE SEQUENCE</scope>
</reference>
<organism evidence="1">
    <name type="scientific">Chromera velia CCMP2878</name>
    <dbReference type="NCBI Taxonomy" id="1169474"/>
    <lineage>
        <taxon>Eukaryota</taxon>
        <taxon>Sar</taxon>
        <taxon>Alveolata</taxon>
        <taxon>Colpodellida</taxon>
        <taxon>Chromeraceae</taxon>
        <taxon>Chromera</taxon>
    </lineage>
</organism>